<dbReference type="AlphaFoldDB" id="A0A3M6TQ83"/>
<dbReference type="EMBL" id="RCHS01003197">
    <property type="protein sequence ID" value="RMX43530.1"/>
    <property type="molecule type" value="Genomic_DNA"/>
</dbReference>
<comment type="caution">
    <text evidence="1">The sequence shown here is derived from an EMBL/GenBank/DDBJ whole genome shotgun (WGS) entry which is preliminary data.</text>
</comment>
<evidence type="ECO:0000313" key="1">
    <source>
        <dbReference type="EMBL" id="RMX43530.1"/>
    </source>
</evidence>
<evidence type="ECO:0000313" key="2">
    <source>
        <dbReference type="Proteomes" id="UP000275408"/>
    </source>
</evidence>
<sequence length="218" mass="24254">MLSVDDKTQCTWKTKKSSGEGSIPGTILAGLKALCSISEKSNGFQRNFSASSKLYLDMELAVNSFLLLINHFESMTSIAIHVLVAIRNATITEQETHLMGSLRTQGDEIPEHYNKKNVYQDWISDKKDWSIVSNKIPVSLLSVKLHGKATRHTCFTNLLLKIGCPLSNSVEDCSLAVFGNVMSDLKISKCTTSLGMYHSLWDPFSVKVAHLIQKLYIL</sequence>
<proteinExistence type="predicted"/>
<protein>
    <submittedName>
        <fullName evidence="1">Uncharacterized protein</fullName>
    </submittedName>
</protein>
<keyword evidence="2" id="KW-1185">Reference proteome</keyword>
<reference evidence="1 2" key="1">
    <citation type="journal article" date="2018" name="Sci. Rep.">
        <title>Comparative analysis of the Pocillopora damicornis genome highlights role of immune system in coral evolution.</title>
        <authorList>
            <person name="Cunning R."/>
            <person name="Bay R.A."/>
            <person name="Gillette P."/>
            <person name="Baker A.C."/>
            <person name="Traylor-Knowles N."/>
        </authorList>
    </citation>
    <scope>NUCLEOTIDE SEQUENCE [LARGE SCALE GENOMIC DNA]</scope>
    <source>
        <strain evidence="1">RSMAS</strain>
        <tissue evidence="1">Whole animal</tissue>
    </source>
</reference>
<gene>
    <name evidence="1" type="ORF">pdam_00001890</name>
</gene>
<accession>A0A3M6TQ83</accession>
<name>A0A3M6TQ83_POCDA</name>
<dbReference type="Proteomes" id="UP000275408">
    <property type="component" value="Unassembled WGS sequence"/>
</dbReference>
<organism evidence="1 2">
    <name type="scientific">Pocillopora damicornis</name>
    <name type="common">Cauliflower coral</name>
    <name type="synonym">Millepora damicornis</name>
    <dbReference type="NCBI Taxonomy" id="46731"/>
    <lineage>
        <taxon>Eukaryota</taxon>
        <taxon>Metazoa</taxon>
        <taxon>Cnidaria</taxon>
        <taxon>Anthozoa</taxon>
        <taxon>Hexacorallia</taxon>
        <taxon>Scleractinia</taxon>
        <taxon>Astrocoeniina</taxon>
        <taxon>Pocilloporidae</taxon>
        <taxon>Pocillopora</taxon>
    </lineage>
</organism>